<evidence type="ECO:0000313" key="3">
    <source>
        <dbReference type="Proteomes" id="UP000016570"/>
    </source>
</evidence>
<organism evidence="2 3">
    <name type="scientific">Vibrio proteolyticus NBRC 13287</name>
    <dbReference type="NCBI Taxonomy" id="1219065"/>
    <lineage>
        <taxon>Bacteria</taxon>
        <taxon>Pseudomonadati</taxon>
        <taxon>Pseudomonadota</taxon>
        <taxon>Gammaproteobacteria</taxon>
        <taxon>Vibrionales</taxon>
        <taxon>Vibrionaceae</taxon>
        <taxon>Vibrio</taxon>
    </lineage>
</organism>
<dbReference type="eggNOG" id="COG2606">
    <property type="taxonomic scope" value="Bacteria"/>
</dbReference>
<dbReference type="STRING" id="1219065.VPR01S_06_01530"/>
<gene>
    <name evidence="2" type="ORF">VPR01S_06_01530</name>
</gene>
<dbReference type="Pfam" id="PF04073">
    <property type="entry name" value="tRNA_edit"/>
    <property type="match status" value="1"/>
</dbReference>
<dbReference type="GO" id="GO:0002161">
    <property type="term" value="F:aminoacyl-tRNA deacylase activity"/>
    <property type="evidence" value="ECO:0007669"/>
    <property type="project" value="InterPro"/>
</dbReference>
<dbReference type="InterPro" id="IPR036754">
    <property type="entry name" value="YbaK/aa-tRNA-synt-asso_dom_sf"/>
</dbReference>
<dbReference type="EMBL" id="BATJ01000006">
    <property type="protein sequence ID" value="GAD67135.1"/>
    <property type="molecule type" value="Genomic_DNA"/>
</dbReference>
<evidence type="ECO:0000313" key="2">
    <source>
        <dbReference type="EMBL" id="GAD67135.1"/>
    </source>
</evidence>
<feature type="domain" description="YbaK/aminoacyl-tRNA synthetase-associated" evidence="1">
    <location>
        <begin position="35"/>
        <end position="143"/>
    </location>
</feature>
<dbReference type="Proteomes" id="UP000016570">
    <property type="component" value="Unassembled WGS sequence"/>
</dbReference>
<evidence type="ECO:0000259" key="1">
    <source>
        <dbReference type="Pfam" id="PF04073"/>
    </source>
</evidence>
<keyword evidence="3" id="KW-1185">Reference proteome</keyword>
<dbReference type="InterPro" id="IPR007214">
    <property type="entry name" value="YbaK/aa-tRNA-synth-assoc-dom"/>
</dbReference>
<sequence length="159" mass="18079">MTMATRLSHYLNEHHIRFQTLSHEHSHSSLHSGIAAGVPLNHLAKGVVLEDHDGKHMMAILPANAKINLAILNDEMNATFHLVKEQEIYRMFNDCENGAIPPVGRAYHMAMVCDTSLTDLDHVYLEAGDHETLIMLDKTAFRRLMEHSKFIHFSSQVFH</sequence>
<comment type="caution">
    <text evidence="2">The sequence shown here is derived from an EMBL/GenBank/DDBJ whole genome shotgun (WGS) entry which is preliminary data.</text>
</comment>
<protein>
    <recommendedName>
        <fullName evidence="1">YbaK/aminoacyl-tRNA synthetase-associated domain-containing protein</fullName>
    </recommendedName>
</protein>
<dbReference type="AlphaFoldDB" id="U3A0B9"/>
<reference evidence="2 3" key="1">
    <citation type="submission" date="2013-09" db="EMBL/GenBank/DDBJ databases">
        <title>Whole genome shotgun sequence of Vibrio proteolyticus NBRC 13287.</title>
        <authorList>
            <person name="Isaki S."/>
            <person name="Hosoyama A."/>
            <person name="Numata M."/>
            <person name="Hashimoto M."/>
            <person name="Hosoyama Y."/>
            <person name="Tsuchikane K."/>
            <person name="Noguchi M."/>
            <person name="Hirakata S."/>
            <person name="Ichikawa N."/>
            <person name="Ohji S."/>
            <person name="Yamazoe A."/>
            <person name="Fujita N."/>
        </authorList>
    </citation>
    <scope>NUCLEOTIDE SEQUENCE [LARGE SCALE GENOMIC DNA]</scope>
    <source>
        <strain evidence="2 3">NBRC 13287</strain>
    </source>
</reference>
<dbReference type="SUPFAM" id="SSF55826">
    <property type="entry name" value="YbaK/ProRS associated domain"/>
    <property type="match status" value="1"/>
</dbReference>
<proteinExistence type="predicted"/>
<dbReference type="Gene3D" id="3.90.960.10">
    <property type="entry name" value="YbaK/aminoacyl-tRNA synthetase-associated domain"/>
    <property type="match status" value="1"/>
</dbReference>
<dbReference type="CDD" id="cd04332">
    <property type="entry name" value="YbaK_like"/>
    <property type="match status" value="1"/>
</dbReference>
<name>U3A0B9_VIBPR</name>
<dbReference type="RefSeq" id="WP_021705110.1">
    <property type="nucleotide sequence ID" value="NZ_BATJ01000006.1"/>
</dbReference>
<accession>U3A0B9</accession>